<accession>A0A7D9HLP0</accession>
<feature type="compositionally biased region" description="Basic and acidic residues" evidence="1">
    <location>
        <begin position="272"/>
        <end position="296"/>
    </location>
</feature>
<dbReference type="Pfam" id="PF02338">
    <property type="entry name" value="OTU"/>
    <property type="match status" value="1"/>
</dbReference>
<proteinExistence type="predicted"/>
<dbReference type="SUPFAM" id="SSF54001">
    <property type="entry name" value="Cysteine proteinases"/>
    <property type="match status" value="1"/>
</dbReference>
<evidence type="ECO:0000313" key="3">
    <source>
        <dbReference type="Proteomes" id="UP001152795"/>
    </source>
</evidence>
<dbReference type="Gene3D" id="3.90.70.80">
    <property type="match status" value="1"/>
</dbReference>
<dbReference type="PROSITE" id="PS50802">
    <property type="entry name" value="OTU"/>
    <property type="match status" value="1"/>
</dbReference>
<evidence type="ECO:0000256" key="1">
    <source>
        <dbReference type="SAM" id="MobiDB-lite"/>
    </source>
</evidence>
<evidence type="ECO:0000313" key="2">
    <source>
        <dbReference type="EMBL" id="CAB3985503.1"/>
    </source>
</evidence>
<dbReference type="InterPro" id="IPR003323">
    <property type="entry name" value="OTU_dom"/>
</dbReference>
<gene>
    <name evidence="2" type="ORF">PACLA_8A043148</name>
</gene>
<reference evidence="2" key="1">
    <citation type="submission" date="2020-04" db="EMBL/GenBank/DDBJ databases">
        <authorList>
            <person name="Alioto T."/>
            <person name="Alioto T."/>
            <person name="Gomez Garrido J."/>
        </authorList>
    </citation>
    <scope>NUCLEOTIDE SEQUENCE</scope>
    <source>
        <strain evidence="2">A484AB</strain>
    </source>
</reference>
<dbReference type="EMBL" id="CACRXK020000880">
    <property type="protein sequence ID" value="CAB3985503.1"/>
    <property type="molecule type" value="Genomic_DNA"/>
</dbReference>
<dbReference type="Pfam" id="PF20209">
    <property type="entry name" value="DUF6570"/>
    <property type="match status" value="1"/>
</dbReference>
<comment type="caution">
    <text evidence="2">The sequence shown here is derived from an EMBL/GenBank/DDBJ whole genome shotgun (WGS) entry which is preliminary data.</text>
</comment>
<name>A0A7D9HLP0_PARCT</name>
<dbReference type="InterPro" id="IPR050704">
    <property type="entry name" value="Peptidase_C85-like"/>
</dbReference>
<feature type="region of interest" description="Disordered" evidence="1">
    <location>
        <begin position="186"/>
        <end position="351"/>
    </location>
</feature>
<dbReference type="PANTHER" id="PTHR12419:SF11">
    <property type="entry name" value="OTU DOMAIN-CONTAINING PROTEIN DDB_G0284757"/>
    <property type="match status" value="1"/>
</dbReference>
<dbReference type="GO" id="GO:0004843">
    <property type="term" value="F:cysteine-type deubiquitinase activity"/>
    <property type="evidence" value="ECO:0007669"/>
    <property type="project" value="TreeGrafter"/>
</dbReference>
<dbReference type="InterPro" id="IPR046700">
    <property type="entry name" value="DUF6570"/>
</dbReference>
<feature type="compositionally biased region" description="Basic and acidic residues" evidence="1">
    <location>
        <begin position="252"/>
        <end position="262"/>
    </location>
</feature>
<dbReference type="Proteomes" id="UP001152795">
    <property type="component" value="Unassembled WGS sequence"/>
</dbReference>
<dbReference type="CDD" id="cd22758">
    <property type="entry name" value="OTU_232R-like"/>
    <property type="match status" value="1"/>
</dbReference>
<dbReference type="InterPro" id="IPR038765">
    <property type="entry name" value="Papain-like_cys_pep_sf"/>
</dbReference>
<feature type="compositionally biased region" description="Basic and acidic residues" evidence="1">
    <location>
        <begin position="220"/>
        <end position="243"/>
    </location>
</feature>
<keyword evidence="3" id="KW-1185">Reference proteome</keyword>
<dbReference type="OrthoDB" id="5988869at2759"/>
<protein>
    <submittedName>
        <fullName evidence="2">Uncharacterized protein</fullName>
    </submittedName>
</protein>
<sequence length="784" mass="89666">MFRSKESKLLPATKCIIQKLETYDKYSLLLCGDIESNPGPVINTSMSVLTARLARIGLQPVNIAGDGNCFFRSVSYQLYQTEDCHAQIRALAIQHLINCPEHFIESNTQQSWVQYLQDMSMLGTWADHIIIQAVANANSLRIHITESAPNFCESTVVSSVYVESGENVRDIYIGHLDELHYVSTTPTAQSVSRQVENEKANKLQPKPNSQNLQTKSRKSYMREYMMKRRKDENFKKKENERKKTYNKNYRKANPEKVKELLKKAAVTYRQSNPDKEKQTKIKYRESNPEKTKDSFKKATATYTQSNPDKVKQTKITYRKSNPKKIKDSSKKSTVTYRQSNIEKSRESSKMSSRIYNQNYPERLKNIQKRNYIKRKFAQNENEAEMNEQKRLKLNLNSQITCETSSQSENNSTEARSPMTIAQATETFHKNISVGPEHICTCCDQLWYRSSVTECNPSLYKSCSNEILNLCLTGVKSIDNTEWICGTCHSNLKDGKLPSCAKANKMTFPEKPDVLNDLTSLEERLISPRIPFMQVRELPSGGQLSIHGNVVNVPADVNTTVSVLPRPINESRTIPIKLKRRLGYKHHYQFQNVRPSKVLEAARYLVCNSEIFKNEGIEVMDNYETNPLNNVNEEAWSEFIANNTEETSDIVSNEVNIQSQENVATMQASNDPIDNDTDDEWCEPTERASGVMDTLLQEPDITQDGDKIISFAPGEGNRPLGIFIDKDSEFLSFPTIYCGKRQADNSERLVPVHYSTICKWELRSQDRKVAQSVPNIFLQIKKITD</sequence>
<dbReference type="GO" id="GO:0016579">
    <property type="term" value="P:protein deubiquitination"/>
    <property type="evidence" value="ECO:0007669"/>
    <property type="project" value="TreeGrafter"/>
</dbReference>
<feature type="compositionally biased region" description="Polar residues" evidence="1">
    <location>
        <begin position="300"/>
        <end position="315"/>
    </location>
</feature>
<organism evidence="2 3">
    <name type="scientific">Paramuricea clavata</name>
    <name type="common">Red gorgonian</name>
    <name type="synonym">Violescent sea-whip</name>
    <dbReference type="NCBI Taxonomy" id="317549"/>
    <lineage>
        <taxon>Eukaryota</taxon>
        <taxon>Metazoa</taxon>
        <taxon>Cnidaria</taxon>
        <taxon>Anthozoa</taxon>
        <taxon>Octocorallia</taxon>
        <taxon>Malacalcyonacea</taxon>
        <taxon>Plexauridae</taxon>
        <taxon>Paramuricea</taxon>
    </lineage>
</organism>
<dbReference type="PANTHER" id="PTHR12419">
    <property type="entry name" value="OTU DOMAIN CONTAINING PROTEIN"/>
    <property type="match status" value="1"/>
</dbReference>
<dbReference type="AlphaFoldDB" id="A0A7D9HLP0"/>